<comment type="caution">
    <text evidence="2">The sequence shown here is derived from an EMBL/GenBank/DDBJ whole genome shotgun (WGS) entry which is preliminary data.</text>
</comment>
<dbReference type="Proteomes" id="UP001611450">
    <property type="component" value="Unassembled WGS sequence"/>
</dbReference>
<name>A0ABW7WFC8_9NOCA</name>
<dbReference type="EMBL" id="JBIRXV010000002">
    <property type="protein sequence ID" value="MFI2321694.1"/>
    <property type="molecule type" value="Genomic_DNA"/>
</dbReference>
<sequence length="175" mass="19192">MTDDLAAASTAEPELLDVAEVTTAVIRDRVAPADLRDFFDRSFRLLPEILAGQGARIEGPAFCVYREVDGALDLEVGFAVDRSPRAEREVRAGCLPAGRVARIVHAGGFDGLAASWEHLRSWIAEQGFAVGPLRWEVYLTRPAPDMDPAELRTELNWPVALPESSDRQPDVPADR</sequence>
<dbReference type="SUPFAM" id="SSF55136">
    <property type="entry name" value="Probable bacterial effector-binding domain"/>
    <property type="match status" value="1"/>
</dbReference>
<dbReference type="InterPro" id="IPR010499">
    <property type="entry name" value="AraC_E-bd"/>
</dbReference>
<protein>
    <submittedName>
        <fullName evidence="2">GyrI-like domain-containing protein</fullName>
    </submittedName>
</protein>
<dbReference type="Gene3D" id="3.20.80.10">
    <property type="entry name" value="Regulatory factor, effector binding domain"/>
    <property type="match status" value="1"/>
</dbReference>
<reference evidence="2 3" key="1">
    <citation type="submission" date="2024-10" db="EMBL/GenBank/DDBJ databases">
        <title>The Natural Products Discovery Center: Release of the First 8490 Sequenced Strains for Exploring Actinobacteria Biosynthetic Diversity.</title>
        <authorList>
            <person name="Kalkreuter E."/>
            <person name="Kautsar S.A."/>
            <person name="Yang D."/>
            <person name="Bader C.D."/>
            <person name="Teijaro C.N."/>
            <person name="Fluegel L."/>
            <person name="Davis C.M."/>
            <person name="Simpson J.R."/>
            <person name="Lauterbach L."/>
            <person name="Steele A.D."/>
            <person name="Gui C."/>
            <person name="Meng S."/>
            <person name="Li G."/>
            <person name="Viehrig K."/>
            <person name="Ye F."/>
            <person name="Su P."/>
            <person name="Kiefer A.F."/>
            <person name="Nichols A."/>
            <person name="Cepeda A.J."/>
            <person name="Yan W."/>
            <person name="Fan B."/>
            <person name="Jiang Y."/>
            <person name="Adhikari A."/>
            <person name="Zheng C.-J."/>
            <person name="Schuster L."/>
            <person name="Cowan T.M."/>
            <person name="Smanski M.J."/>
            <person name="Chevrette M.G."/>
            <person name="De Carvalho L.P.S."/>
            <person name="Shen B."/>
        </authorList>
    </citation>
    <scope>NUCLEOTIDE SEQUENCE [LARGE SCALE GENOMIC DNA]</scope>
    <source>
        <strain evidence="2 3">NPDC019626</strain>
    </source>
</reference>
<proteinExistence type="predicted"/>
<evidence type="ECO:0000259" key="1">
    <source>
        <dbReference type="SMART" id="SM00871"/>
    </source>
</evidence>
<dbReference type="Pfam" id="PF06445">
    <property type="entry name" value="GyrI-like"/>
    <property type="match status" value="1"/>
</dbReference>
<organism evidence="2 3">
    <name type="scientific">Nocardia beijingensis</name>
    <dbReference type="NCBI Taxonomy" id="95162"/>
    <lineage>
        <taxon>Bacteria</taxon>
        <taxon>Bacillati</taxon>
        <taxon>Actinomycetota</taxon>
        <taxon>Actinomycetes</taxon>
        <taxon>Mycobacteriales</taxon>
        <taxon>Nocardiaceae</taxon>
        <taxon>Nocardia</taxon>
    </lineage>
</organism>
<accession>A0ABW7WFC8</accession>
<dbReference type="SMART" id="SM00871">
    <property type="entry name" value="AraC_E_bind"/>
    <property type="match status" value="1"/>
</dbReference>
<gene>
    <name evidence="2" type="ORF">ACH47G_14510</name>
</gene>
<evidence type="ECO:0000313" key="3">
    <source>
        <dbReference type="Proteomes" id="UP001611450"/>
    </source>
</evidence>
<feature type="domain" description="AraC effector-binding" evidence="1">
    <location>
        <begin position="11"/>
        <end position="160"/>
    </location>
</feature>
<dbReference type="RefSeq" id="WP_396947640.1">
    <property type="nucleotide sequence ID" value="NZ_JBIRXV010000002.1"/>
</dbReference>
<dbReference type="InterPro" id="IPR011256">
    <property type="entry name" value="Reg_factor_effector_dom_sf"/>
</dbReference>
<keyword evidence="3" id="KW-1185">Reference proteome</keyword>
<evidence type="ECO:0000313" key="2">
    <source>
        <dbReference type="EMBL" id="MFI2321694.1"/>
    </source>
</evidence>
<dbReference type="InterPro" id="IPR029442">
    <property type="entry name" value="GyrI-like"/>
</dbReference>